<evidence type="ECO:0000256" key="2">
    <source>
        <dbReference type="ARBA" id="ARBA00007797"/>
    </source>
</evidence>
<dbReference type="Gramene" id="ABO94564">
    <property type="protein sequence ID" value="ABO94564"/>
    <property type="gene ID" value="OSTLU_36158"/>
</dbReference>
<dbReference type="Pfam" id="PF07540">
    <property type="entry name" value="NOC3p"/>
    <property type="match status" value="1"/>
</dbReference>
<feature type="domain" description="Nucleolar complex-associated protein 3 N-terminal" evidence="7">
    <location>
        <begin position="11"/>
        <end position="100"/>
    </location>
</feature>
<dbReference type="GO" id="GO:0005730">
    <property type="term" value="C:nucleolus"/>
    <property type="evidence" value="ECO:0007669"/>
    <property type="project" value="UniProtKB-SubCell"/>
</dbReference>
<organism evidence="8 9">
    <name type="scientific">Ostreococcus lucimarinus (strain CCE9901)</name>
    <dbReference type="NCBI Taxonomy" id="436017"/>
    <lineage>
        <taxon>Eukaryota</taxon>
        <taxon>Viridiplantae</taxon>
        <taxon>Chlorophyta</taxon>
        <taxon>Mamiellophyceae</taxon>
        <taxon>Mamiellales</taxon>
        <taxon>Bathycoccaceae</taxon>
        <taxon>Ostreococcus</taxon>
    </lineage>
</organism>
<evidence type="ECO:0000256" key="4">
    <source>
        <dbReference type="ARBA" id="ARBA00023242"/>
    </source>
</evidence>
<dbReference type="HOGENOM" id="CLU_012441_4_0_1"/>
<evidence type="ECO:0000256" key="5">
    <source>
        <dbReference type="SAM" id="MobiDB-lite"/>
    </source>
</evidence>
<evidence type="ECO:0000256" key="1">
    <source>
        <dbReference type="ARBA" id="ARBA00004604"/>
    </source>
</evidence>
<evidence type="ECO:0000256" key="3">
    <source>
        <dbReference type="ARBA" id="ARBA00023054"/>
    </source>
</evidence>
<comment type="similarity">
    <text evidence="2">Belongs to the CBF/MAK21 family.</text>
</comment>
<dbReference type="PANTHER" id="PTHR14428:SF5">
    <property type="entry name" value="NUCLEOLAR COMPLEX PROTEIN 3 HOMOLOG"/>
    <property type="match status" value="1"/>
</dbReference>
<dbReference type="AlphaFoldDB" id="A4RSC6"/>
<keyword evidence="3" id="KW-0175">Coiled coil</keyword>
<protein>
    <recommendedName>
        <fullName evidence="10">Nucleolar complex protein 3 homolog</fullName>
    </recommendedName>
</protein>
<feature type="region of interest" description="Disordered" evidence="5">
    <location>
        <begin position="597"/>
        <end position="618"/>
    </location>
</feature>
<feature type="domain" description="CCAAT-binding factor" evidence="6">
    <location>
        <begin position="318"/>
        <end position="481"/>
    </location>
</feature>
<dbReference type="OMA" id="HYCPQVR"/>
<name>A4RSC6_OSTLU</name>
<comment type="subcellular location">
    <subcellularLocation>
        <location evidence="1">Nucleus</location>
        <location evidence="1">Nucleolus</location>
    </subcellularLocation>
</comment>
<dbReference type="PANTHER" id="PTHR14428">
    <property type="entry name" value="NUCLEOLAR COMPLEX PROTEIN 3"/>
    <property type="match status" value="1"/>
</dbReference>
<dbReference type="OrthoDB" id="496971at2759"/>
<dbReference type="GO" id="GO:0003682">
    <property type="term" value="F:chromatin binding"/>
    <property type="evidence" value="ECO:0007669"/>
    <property type="project" value="TreeGrafter"/>
</dbReference>
<dbReference type="InterPro" id="IPR005612">
    <property type="entry name" value="CCAAT-binding_factor"/>
</dbReference>
<dbReference type="RefSeq" id="XP_001416271.1">
    <property type="nucleotide sequence ID" value="XM_001416234.1"/>
</dbReference>
<proteinExistence type="inferred from homology"/>
<dbReference type="GeneID" id="5000470"/>
<evidence type="ECO:0000313" key="9">
    <source>
        <dbReference type="Proteomes" id="UP000001568"/>
    </source>
</evidence>
<dbReference type="InterPro" id="IPR016903">
    <property type="entry name" value="Nucleolar_cplx-assoc_3"/>
</dbReference>
<reference evidence="8 9" key="1">
    <citation type="journal article" date="2007" name="Proc. Natl. Acad. Sci. U.S.A.">
        <title>The tiny eukaryote Ostreococcus provides genomic insights into the paradox of plankton speciation.</title>
        <authorList>
            <person name="Palenik B."/>
            <person name="Grimwood J."/>
            <person name="Aerts A."/>
            <person name="Rouze P."/>
            <person name="Salamov A."/>
            <person name="Putnam N."/>
            <person name="Dupont C."/>
            <person name="Jorgensen R."/>
            <person name="Derelle E."/>
            <person name="Rombauts S."/>
            <person name="Zhou K."/>
            <person name="Otillar R."/>
            <person name="Merchant S.S."/>
            <person name="Podell S."/>
            <person name="Gaasterland T."/>
            <person name="Napoli C."/>
            <person name="Gendler K."/>
            <person name="Manuell A."/>
            <person name="Tai V."/>
            <person name="Vallon O."/>
            <person name="Piganeau G."/>
            <person name="Jancek S."/>
            <person name="Heijde M."/>
            <person name="Jabbari K."/>
            <person name="Bowler C."/>
            <person name="Lohr M."/>
            <person name="Robbens S."/>
            <person name="Werner G."/>
            <person name="Dubchak I."/>
            <person name="Pazour G.J."/>
            <person name="Ren Q."/>
            <person name="Paulsen I."/>
            <person name="Delwiche C."/>
            <person name="Schmutz J."/>
            <person name="Rokhsar D."/>
            <person name="Van de Peer Y."/>
            <person name="Moreau H."/>
            <person name="Grigoriev I.V."/>
        </authorList>
    </citation>
    <scope>NUCLEOTIDE SEQUENCE [LARGE SCALE GENOMIC DNA]</scope>
    <source>
        <strain evidence="8 9">CCE9901</strain>
    </source>
</reference>
<dbReference type="STRING" id="436017.A4RSC6"/>
<keyword evidence="9" id="KW-1185">Reference proteome</keyword>
<dbReference type="Proteomes" id="UP000001568">
    <property type="component" value="Chromosome 2"/>
</dbReference>
<feature type="compositionally biased region" description="Basic residues" evidence="5">
    <location>
        <begin position="607"/>
        <end position="618"/>
    </location>
</feature>
<evidence type="ECO:0000313" key="8">
    <source>
        <dbReference type="EMBL" id="ABO94564.1"/>
    </source>
</evidence>
<keyword evidence="4" id="KW-0539">Nucleus</keyword>
<evidence type="ECO:0000259" key="6">
    <source>
        <dbReference type="Pfam" id="PF03914"/>
    </source>
</evidence>
<dbReference type="KEGG" id="olu:OSTLU_36158"/>
<accession>A4RSC6</accession>
<dbReference type="InterPro" id="IPR011501">
    <property type="entry name" value="Noc3_N"/>
</dbReference>
<evidence type="ECO:0008006" key="10">
    <source>
        <dbReference type="Google" id="ProtNLM"/>
    </source>
</evidence>
<gene>
    <name evidence="8" type="ORF">OSTLU_36158</name>
</gene>
<evidence type="ECO:0000259" key="7">
    <source>
        <dbReference type="Pfam" id="PF07540"/>
    </source>
</evidence>
<dbReference type="eggNOG" id="KOG2153">
    <property type="taxonomic scope" value="Eukaryota"/>
</dbReference>
<sequence>MSAEARRESVKVRIASTCQSVIEDPESKWKELKDIGTLCEDRDSEIARLASLSLTLVYRDICPGYRIRPPTEKELSMKVSKDVLKTRAFETGLLEHYKSYVKMLVRCSGAKKSRAQRGKGGPDAESAIKCLCALLIGLPSFNYRTDILSAIVPVFDKRDTSHAQIVTDALVEVVSNDIRGDLTLEALHMTAQLVKQSKCNIQPCAFAYFLKVRFDEGILVPMVRDRKEILSRSAVMSFGEKKKTQSRLLEATFEMYFRVLKNAASPAPTPGLPLLSAALTGLAKFTHLISIDFLGDLMEVFRKLLAQEDLLSDALKAQTLLTACEILSGHGEVLQVDTGEFYRQLYTMLGKPSVGAAGWQDGMSITDQRALNHGTLRVRAIQKFIGGFKQVDQARMAAFSKRLTSASIGMEAGECLGSLGVVRQILASYHRVRNLLENERIGNGVFQMDLDDPEHAQGMSAVLWDLCLLSQHYHPTCAAAAHEVANLPLSGAIAPPPGSHAPSELAKAYSTLRGDFNPPIPEPPTQRNKPRAPIDQKKFVDAYDESFKRNVISKLGDTVDTVEARAFRRHFRRVRAHGENFRLRRERDALARKISAMRAHELEAKSKSKSKKSSSKRT</sequence>
<dbReference type="Pfam" id="PF03914">
    <property type="entry name" value="CBF"/>
    <property type="match status" value="1"/>
</dbReference>
<dbReference type="GO" id="GO:0006270">
    <property type="term" value="P:DNA replication initiation"/>
    <property type="evidence" value="ECO:0007669"/>
    <property type="project" value="TreeGrafter"/>
</dbReference>
<dbReference type="EMBL" id="CP000582">
    <property type="protein sequence ID" value="ABO94564.1"/>
    <property type="molecule type" value="Genomic_DNA"/>
</dbReference>